<protein>
    <submittedName>
        <fullName evidence="1">BshB3 potential contributor to bacillithiol synthesis</fullName>
    </submittedName>
</protein>
<proteinExistence type="predicted"/>
<dbReference type="PATRIC" id="fig|136160.3.peg.2294"/>
<evidence type="ECO:0000313" key="1">
    <source>
        <dbReference type="EMBL" id="KOO40193.1"/>
    </source>
</evidence>
<name>A0A0M0KP80_ALKHA</name>
<reference evidence="1" key="1">
    <citation type="submission" date="2015-08" db="EMBL/GenBank/DDBJ databases">
        <title>Complete DNA Sequence of Pseudomonas syringae pv. actinidiae, the Causal Agent of Kiwifruit Canker Disease.</title>
        <authorList>
            <person name="Rikkerink E.H.A."/>
            <person name="Fineran P.C."/>
        </authorList>
    </citation>
    <scope>NUCLEOTIDE SEQUENCE</scope>
    <source>
        <strain evidence="1">DSM 13666</strain>
    </source>
</reference>
<organism evidence="1">
    <name type="scientific">Halalkalibacterium halodurans</name>
    <name type="common">Bacillus halodurans</name>
    <dbReference type="NCBI Taxonomy" id="86665"/>
    <lineage>
        <taxon>Bacteria</taxon>
        <taxon>Bacillati</taxon>
        <taxon>Bacillota</taxon>
        <taxon>Bacilli</taxon>
        <taxon>Bacillales</taxon>
        <taxon>Bacillaceae</taxon>
        <taxon>Halalkalibacterium (ex Joshi et al. 2022)</taxon>
    </lineage>
</organism>
<accession>A0A0M0KP80</accession>
<comment type="caution">
    <text evidence="1">The sequence shown here is derived from an EMBL/GenBank/DDBJ whole genome shotgun (WGS) entry which is preliminary data.</text>
</comment>
<gene>
    <name evidence="1" type="ORF">AMD02_09640</name>
</gene>
<sequence>MKLLIILVALVCIVALVITLALTKSEDTSYSSHKSISNQLLLYLALIPIIGVIIASLYWVLFA</sequence>
<dbReference type="EMBL" id="LILD01000001">
    <property type="protein sequence ID" value="KOO40193.1"/>
    <property type="molecule type" value="Genomic_DNA"/>
</dbReference>
<dbReference type="AlphaFoldDB" id="A0A0M0KP80"/>